<gene>
    <name evidence="2" type="ORF">H4Q32_002133</name>
</gene>
<sequence length="455" mass="50954">MWSVGLMDALRSTEFTTHFTIMSNGGILCILSSHKSRSSGSQNADKAKGNNSHASTSADTGIKAQEEGDANDESEVKRKQAAAFVLTSREKHCLSQRHHFWDAAVSGLTDALPRSQITDAIQRKSRDLEQLLSHPVVLSMFDSGPRQSKDGFFYDIIDGDIYKSHPLFSVKPNALQLILFTDEIELCNPLVSCASKNKLLMEYYTLGNINPKQRSKLAAIHLLAIAKSAVWHRTAKGERTVYGAVVSLCGDTLAQHELTGFKEGVGFAFSKCRHCECNFEDMQVYFDSDNFVKRSLDRHVRQCNEIERAATDFLRNSLKCTYGINRKSKLIEFPAFDLIRQTPQDIMHVILEGVAPLIVKTVLKHLVLSGQLDLDTLNSVILGYAYSTDVRVKPYPITVTTLSSNDNKLKQSSGQMLVLLKILSFILDSCERDEYCQVIIVLIEIVQIFLHQLFL</sequence>
<evidence type="ECO:0000313" key="2">
    <source>
        <dbReference type="EMBL" id="KAI2664018.1"/>
    </source>
</evidence>
<evidence type="ECO:0000256" key="1">
    <source>
        <dbReference type="SAM" id="MobiDB-lite"/>
    </source>
</evidence>
<organism evidence="2 3">
    <name type="scientific">Labeo rohita</name>
    <name type="common">Indian major carp</name>
    <name type="synonym">Cyprinus rohita</name>
    <dbReference type="NCBI Taxonomy" id="84645"/>
    <lineage>
        <taxon>Eukaryota</taxon>
        <taxon>Metazoa</taxon>
        <taxon>Chordata</taxon>
        <taxon>Craniata</taxon>
        <taxon>Vertebrata</taxon>
        <taxon>Euteleostomi</taxon>
        <taxon>Actinopterygii</taxon>
        <taxon>Neopterygii</taxon>
        <taxon>Teleostei</taxon>
        <taxon>Ostariophysi</taxon>
        <taxon>Cypriniformes</taxon>
        <taxon>Cyprinidae</taxon>
        <taxon>Labeoninae</taxon>
        <taxon>Labeonini</taxon>
        <taxon>Labeo</taxon>
    </lineage>
</organism>
<feature type="region of interest" description="Disordered" evidence="1">
    <location>
        <begin position="38"/>
        <end position="75"/>
    </location>
</feature>
<evidence type="ECO:0000313" key="3">
    <source>
        <dbReference type="Proteomes" id="UP000830375"/>
    </source>
</evidence>
<name>A0ABQ8MQ83_LABRO</name>
<reference evidence="2 3" key="1">
    <citation type="submission" date="2022-01" db="EMBL/GenBank/DDBJ databases">
        <title>A high-quality chromosome-level genome assembly of rohu carp, Labeo rohita.</title>
        <authorList>
            <person name="Arick M.A. II"/>
            <person name="Hsu C.-Y."/>
            <person name="Magbanua Z."/>
            <person name="Pechanova O."/>
            <person name="Grover C."/>
            <person name="Miller E."/>
            <person name="Thrash A."/>
            <person name="Ezzel L."/>
            <person name="Alam S."/>
            <person name="Benzie J."/>
            <person name="Hamilton M."/>
            <person name="Karsi A."/>
            <person name="Lawrence M.L."/>
            <person name="Peterson D.G."/>
        </authorList>
    </citation>
    <scope>NUCLEOTIDE SEQUENCE [LARGE SCALE GENOMIC DNA]</scope>
    <source>
        <strain evidence="3">BAU-BD-2019</strain>
        <tissue evidence="2">Blood</tissue>
    </source>
</reference>
<proteinExistence type="predicted"/>
<dbReference type="EMBL" id="JACTAM010000005">
    <property type="protein sequence ID" value="KAI2664018.1"/>
    <property type="molecule type" value="Genomic_DNA"/>
</dbReference>
<keyword evidence="3" id="KW-1185">Reference proteome</keyword>
<protein>
    <submittedName>
        <fullName evidence="2">ADP,ATP carrier protein 3</fullName>
    </submittedName>
</protein>
<dbReference type="Proteomes" id="UP000830375">
    <property type="component" value="Unassembled WGS sequence"/>
</dbReference>
<accession>A0ABQ8MQ83</accession>
<feature type="compositionally biased region" description="Polar residues" evidence="1">
    <location>
        <begin position="38"/>
        <end position="59"/>
    </location>
</feature>
<comment type="caution">
    <text evidence="2">The sequence shown here is derived from an EMBL/GenBank/DDBJ whole genome shotgun (WGS) entry which is preliminary data.</text>
</comment>